<reference evidence="7" key="1">
    <citation type="submission" date="2015-01" db="EMBL/GenBank/DDBJ databases">
        <title>Transcriptome Assembly of Fopius arisanus.</title>
        <authorList>
            <person name="Geib S."/>
        </authorList>
    </citation>
    <scope>NUCLEOTIDE SEQUENCE</scope>
</reference>
<dbReference type="GO" id="GO:0031011">
    <property type="term" value="C:Ino80 complex"/>
    <property type="evidence" value="ECO:0007669"/>
    <property type="project" value="InterPro"/>
</dbReference>
<evidence type="ECO:0000256" key="3">
    <source>
        <dbReference type="ARBA" id="ARBA00023163"/>
    </source>
</evidence>
<dbReference type="RefSeq" id="XP_011301808.1">
    <property type="nucleotide sequence ID" value="XM_011303506.1"/>
</dbReference>
<dbReference type="EMBL" id="GBYB01008570">
    <property type="protein sequence ID" value="JAG78337.1"/>
    <property type="molecule type" value="Transcribed_RNA"/>
</dbReference>
<dbReference type="PANTHER" id="PTHR31200">
    <property type="entry name" value="INO80 COMPLEX SUBUNIT C"/>
    <property type="match status" value="1"/>
</dbReference>
<evidence type="ECO:0000313" key="9">
    <source>
        <dbReference type="RefSeq" id="XP_011301808.1"/>
    </source>
</evidence>
<evidence type="ECO:0000313" key="7">
    <source>
        <dbReference type="EMBL" id="JAG78337.1"/>
    </source>
</evidence>
<dbReference type="PANTHER" id="PTHR31200:SF1">
    <property type="entry name" value="INO80 COMPLEX SUBUNIT C"/>
    <property type="match status" value="1"/>
</dbReference>
<organism evidence="7">
    <name type="scientific">Fopius arisanus</name>
    <dbReference type="NCBI Taxonomy" id="64838"/>
    <lineage>
        <taxon>Eukaryota</taxon>
        <taxon>Metazoa</taxon>
        <taxon>Ecdysozoa</taxon>
        <taxon>Arthropoda</taxon>
        <taxon>Hexapoda</taxon>
        <taxon>Insecta</taxon>
        <taxon>Pterygota</taxon>
        <taxon>Neoptera</taxon>
        <taxon>Endopterygota</taxon>
        <taxon>Hymenoptera</taxon>
        <taxon>Apocrita</taxon>
        <taxon>Ichneumonoidea</taxon>
        <taxon>Braconidae</taxon>
        <taxon>Opiinae</taxon>
        <taxon>Fopius</taxon>
    </lineage>
</organism>
<feature type="region of interest" description="Disordered" evidence="5">
    <location>
        <begin position="1"/>
        <end position="22"/>
    </location>
</feature>
<dbReference type="KEGG" id="fas:105265791"/>
<name>A0A0C9RK32_9HYME</name>
<keyword evidence="3" id="KW-0804">Transcription</keyword>
<dbReference type="SMART" id="SM00993">
    <property type="entry name" value="YL1_C"/>
    <property type="match status" value="1"/>
</dbReference>
<comment type="subcellular location">
    <subcellularLocation>
        <location evidence="1">Nucleus</location>
    </subcellularLocation>
</comment>
<accession>A0A9R1TZ85</accession>
<dbReference type="Pfam" id="PF08265">
    <property type="entry name" value="YL1_C"/>
    <property type="match status" value="1"/>
</dbReference>
<gene>
    <name evidence="7" type="primary">Ino80c</name>
    <name evidence="9 10" type="synonym">LOC105265791</name>
    <name evidence="7" type="ORF">g.8829</name>
</gene>
<evidence type="ECO:0000256" key="5">
    <source>
        <dbReference type="SAM" id="MobiDB-lite"/>
    </source>
</evidence>
<dbReference type="InterPro" id="IPR013272">
    <property type="entry name" value="Vps72/YL1_C"/>
</dbReference>
<dbReference type="Proteomes" id="UP000694866">
    <property type="component" value="Unplaced"/>
</dbReference>
<dbReference type="InterPro" id="IPR029525">
    <property type="entry name" value="INO80C/Ies6"/>
</dbReference>
<dbReference type="OrthoDB" id="49520at2759"/>
<keyword evidence="4" id="KW-0539">Nucleus</keyword>
<sequence>MVTEETVEPPKKPPPSFKSSTFQQTFRPISVSGKKRTWKSLKQVLAQERTLPWPPEAVHYSSINAPPSFKPAKKYSDISGLPARYTDPQTKLYYATADEFSTVRSLPMDITAGYLALRGASSIVG</sequence>
<accession>A0A0C9RK32</accession>
<proteinExistence type="predicted"/>
<evidence type="ECO:0000256" key="2">
    <source>
        <dbReference type="ARBA" id="ARBA00023015"/>
    </source>
</evidence>
<evidence type="ECO:0000259" key="6">
    <source>
        <dbReference type="SMART" id="SM00993"/>
    </source>
</evidence>
<feature type="domain" description="Vps72/YL1 C-terminal" evidence="6">
    <location>
        <begin position="74"/>
        <end position="103"/>
    </location>
</feature>
<reference evidence="9 10" key="2">
    <citation type="submission" date="2025-04" db="UniProtKB">
        <authorList>
            <consortium name="RefSeq"/>
        </authorList>
    </citation>
    <scope>IDENTIFICATION</scope>
    <source>
        <strain evidence="9 10">USDA-PBARC FA_bdor</strain>
        <tissue evidence="9 10">Whole organism</tissue>
    </source>
</reference>
<evidence type="ECO:0000313" key="10">
    <source>
        <dbReference type="RefSeq" id="XP_011301818.1"/>
    </source>
</evidence>
<dbReference type="AlphaFoldDB" id="A0A0C9RK32"/>
<protein>
    <submittedName>
        <fullName evidence="9 10">INO80 complex subunit C</fullName>
    </submittedName>
    <submittedName>
        <fullName evidence="7">Ino80c protein</fullName>
    </submittedName>
</protein>
<dbReference type="RefSeq" id="XP_011301818.1">
    <property type="nucleotide sequence ID" value="XM_011303516.1"/>
</dbReference>
<evidence type="ECO:0000256" key="1">
    <source>
        <dbReference type="ARBA" id="ARBA00004123"/>
    </source>
</evidence>
<dbReference type="GO" id="GO:0006338">
    <property type="term" value="P:chromatin remodeling"/>
    <property type="evidence" value="ECO:0007669"/>
    <property type="project" value="InterPro"/>
</dbReference>
<dbReference type="GeneID" id="105265791"/>
<evidence type="ECO:0000313" key="8">
    <source>
        <dbReference type="Proteomes" id="UP000694866"/>
    </source>
</evidence>
<keyword evidence="2" id="KW-0805">Transcription regulation</keyword>
<evidence type="ECO:0000256" key="4">
    <source>
        <dbReference type="ARBA" id="ARBA00023242"/>
    </source>
</evidence>
<keyword evidence="8" id="KW-1185">Reference proteome</keyword>
<accession>A0A9R1T3F2</accession>